<keyword evidence="1 2" id="KW-0238">DNA-binding</keyword>
<dbReference type="PRINTS" id="PR00455">
    <property type="entry name" value="HTHTETR"/>
</dbReference>
<organism evidence="4 5">
    <name type="scientific">Rhizobium lemnae</name>
    <dbReference type="NCBI Taxonomy" id="1214924"/>
    <lineage>
        <taxon>Bacteria</taxon>
        <taxon>Pseudomonadati</taxon>
        <taxon>Pseudomonadota</taxon>
        <taxon>Alphaproteobacteria</taxon>
        <taxon>Hyphomicrobiales</taxon>
        <taxon>Rhizobiaceae</taxon>
        <taxon>Rhizobium/Agrobacterium group</taxon>
        <taxon>Rhizobium</taxon>
    </lineage>
</organism>
<dbReference type="InterPro" id="IPR009057">
    <property type="entry name" value="Homeodomain-like_sf"/>
</dbReference>
<proteinExistence type="predicted"/>
<dbReference type="Gene3D" id="1.10.357.10">
    <property type="entry name" value="Tetracycline Repressor, domain 2"/>
    <property type="match status" value="1"/>
</dbReference>
<evidence type="ECO:0000313" key="4">
    <source>
        <dbReference type="EMBL" id="MFC3968928.1"/>
    </source>
</evidence>
<dbReference type="EMBL" id="JBHSBD010000052">
    <property type="protein sequence ID" value="MFC3968928.1"/>
    <property type="molecule type" value="Genomic_DNA"/>
</dbReference>
<dbReference type="RefSeq" id="WP_247259173.1">
    <property type="nucleotide sequence ID" value="NZ_JALJQZ010000001.1"/>
</dbReference>
<dbReference type="PANTHER" id="PTHR43479:SF11">
    <property type="entry name" value="ACREF_ENVCD OPERON REPRESSOR-RELATED"/>
    <property type="match status" value="1"/>
</dbReference>
<feature type="DNA-binding region" description="H-T-H motif" evidence="2">
    <location>
        <begin position="53"/>
        <end position="72"/>
    </location>
</feature>
<dbReference type="PANTHER" id="PTHR43479">
    <property type="entry name" value="ACREF/ENVCD OPERON REPRESSOR-RELATED"/>
    <property type="match status" value="1"/>
</dbReference>
<evidence type="ECO:0000256" key="1">
    <source>
        <dbReference type="ARBA" id="ARBA00023125"/>
    </source>
</evidence>
<evidence type="ECO:0000256" key="2">
    <source>
        <dbReference type="PROSITE-ProRule" id="PRU00335"/>
    </source>
</evidence>
<accession>A0ABV8EAL1</accession>
<evidence type="ECO:0000259" key="3">
    <source>
        <dbReference type="PROSITE" id="PS50977"/>
    </source>
</evidence>
<dbReference type="InterPro" id="IPR001647">
    <property type="entry name" value="HTH_TetR"/>
</dbReference>
<dbReference type="SUPFAM" id="SSF46689">
    <property type="entry name" value="Homeodomain-like"/>
    <property type="match status" value="1"/>
</dbReference>
<comment type="caution">
    <text evidence="4">The sequence shown here is derived from an EMBL/GenBank/DDBJ whole genome shotgun (WGS) entry which is preliminary data.</text>
</comment>
<evidence type="ECO:0000313" key="5">
    <source>
        <dbReference type="Proteomes" id="UP001595697"/>
    </source>
</evidence>
<reference evidence="5" key="1">
    <citation type="journal article" date="2019" name="Int. J. Syst. Evol. Microbiol.">
        <title>The Global Catalogue of Microorganisms (GCM) 10K type strain sequencing project: providing services to taxonomists for standard genome sequencing and annotation.</title>
        <authorList>
            <consortium name="The Broad Institute Genomics Platform"/>
            <consortium name="The Broad Institute Genome Sequencing Center for Infectious Disease"/>
            <person name="Wu L."/>
            <person name="Ma J."/>
        </authorList>
    </citation>
    <scope>NUCLEOTIDE SEQUENCE [LARGE SCALE GENOMIC DNA]</scope>
    <source>
        <strain evidence="5">TBRC 5781</strain>
    </source>
</reference>
<dbReference type="InterPro" id="IPR050624">
    <property type="entry name" value="HTH-type_Tx_Regulator"/>
</dbReference>
<dbReference type="Proteomes" id="UP001595697">
    <property type="component" value="Unassembled WGS sequence"/>
</dbReference>
<dbReference type="PROSITE" id="PS50977">
    <property type="entry name" value="HTH_TETR_2"/>
    <property type="match status" value="1"/>
</dbReference>
<keyword evidence="5" id="KW-1185">Reference proteome</keyword>
<feature type="domain" description="HTH tetR-type" evidence="3">
    <location>
        <begin position="30"/>
        <end position="90"/>
    </location>
</feature>
<gene>
    <name evidence="4" type="ORF">ACFOVS_12455</name>
</gene>
<dbReference type="InterPro" id="IPR041674">
    <property type="entry name" value="TetR_C_22"/>
</dbReference>
<dbReference type="Pfam" id="PF00440">
    <property type="entry name" value="TetR_N"/>
    <property type="match status" value="1"/>
</dbReference>
<dbReference type="Pfam" id="PF17928">
    <property type="entry name" value="TetR_C_22"/>
    <property type="match status" value="1"/>
</dbReference>
<name>A0ABV8EAL1_9HYPH</name>
<protein>
    <submittedName>
        <fullName evidence="4">TetR/AcrR family transcriptional regulator</fullName>
    </submittedName>
</protein>
<sequence>MDATGNQMADRRDVGSHFALRRIPKQERSRERIDEILKVAMDLIGQKGIDAVTMKEIASLSGGPIASVYQYFPNKTAIIATLYERYISQLRSILAGALPQINEAGGIADAAEEMITLYASFVRSHPHVQDLINAVQADKLLEDIDIKEARQIADMFCKASEAFVPANLREEFVRTAFVMCHLTVSMVRLAIKVADDEGDQIVSDFKASIRHQLGRFVSK</sequence>